<protein>
    <recommendedName>
        <fullName evidence="3">SpoIIAA-like</fullName>
    </recommendedName>
</protein>
<dbReference type="OrthoDB" id="1144359at2"/>
<organism evidence="1 2">
    <name type="scientific">Bizionia echini</name>
    <dbReference type="NCBI Taxonomy" id="649333"/>
    <lineage>
        <taxon>Bacteria</taxon>
        <taxon>Pseudomonadati</taxon>
        <taxon>Bacteroidota</taxon>
        <taxon>Flavobacteriia</taxon>
        <taxon>Flavobacteriales</taxon>
        <taxon>Flavobacteriaceae</taxon>
        <taxon>Bizionia</taxon>
    </lineage>
</organism>
<sequence length="127" mass="15085">MGMFHYYSLPRAELFVFDEFLVCQIREGMEIHPEHNIKLNEIIQKHFTGKNIVYVSNRINSYSVDPLTYVETEKIPNLVAIAMIPDTPIMKQNAEYERNFFDKPYEIFDTLSEAIQWVHKIIKQETK</sequence>
<dbReference type="STRING" id="649333.SAMN04487989_10474"/>
<dbReference type="EMBL" id="FOVN01000004">
    <property type="protein sequence ID" value="SFN79828.1"/>
    <property type="molecule type" value="Genomic_DNA"/>
</dbReference>
<name>A0A1I5BYL0_9FLAO</name>
<accession>A0A1I5BYL0</accession>
<proteinExistence type="predicted"/>
<evidence type="ECO:0000313" key="1">
    <source>
        <dbReference type="EMBL" id="SFN79828.1"/>
    </source>
</evidence>
<reference evidence="2" key="1">
    <citation type="submission" date="2016-10" db="EMBL/GenBank/DDBJ databases">
        <authorList>
            <person name="Varghese N."/>
            <person name="Submissions S."/>
        </authorList>
    </citation>
    <scope>NUCLEOTIDE SEQUENCE [LARGE SCALE GENOMIC DNA]</scope>
    <source>
        <strain evidence="2">DSM 23925</strain>
    </source>
</reference>
<dbReference type="Proteomes" id="UP000198705">
    <property type="component" value="Unassembled WGS sequence"/>
</dbReference>
<keyword evidence="2" id="KW-1185">Reference proteome</keyword>
<evidence type="ECO:0008006" key="3">
    <source>
        <dbReference type="Google" id="ProtNLM"/>
    </source>
</evidence>
<gene>
    <name evidence="1" type="ORF">SAMN04487989_10474</name>
</gene>
<dbReference type="RefSeq" id="WP_092208324.1">
    <property type="nucleotide sequence ID" value="NZ_CAXAYH010000180.1"/>
</dbReference>
<evidence type="ECO:0000313" key="2">
    <source>
        <dbReference type="Proteomes" id="UP000198705"/>
    </source>
</evidence>
<dbReference type="AlphaFoldDB" id="A0A1I5BYL0"/>